<reference evidence="8" key="1">
    <citation type="submission" date="2021-01" db="EMBL/GenBank/DDBJ databases">
        <title>Fulvivirga kasyanovii gen. nov., sp nov., a novel member of the phylum Bacteroidetes isolated from seawater in a mussel farm.</title>
        <authorList>
            <person name="Zhao L.-H."/>
            <person name="Wang Z.-J."/>
        </authorList>
    </citation>
    <scope>NUCLEOTIDE SEQUENCE</scope>
    <source>
        <strain evidence="8">2943</strain>
    </source>
</reference>
<dbReference type="EMBL" id="JAESIY010000008">
    <property type="protein sequence ID" value="MBL3657513.1"/>
    <property type="molecule type" value="Genomic_DNA"/>
</dbReference>
<keyword evidence="2" id="KW-0805">Transcription regulation</keyword>
<dbReference type="Proteomes" id="UP000659388">
    <property type="component" value="Unassembled WGS sequence"/>
</dbReference>
<feature type="domain" description="RNA polymerase sigma-70 region 2" evidence="6">
    <location>
        <begin position="27"/>
        <end position="91"/>
    </location>
</feature>
<dbReference type="InterPro" id="IPR007627">
    <property type="entry name" value="RNA_pol_sigma70_r2"/>
</dbReference>
<comment type="similarity">
    <text evidence="1">Belongs to the sigma-70 factor family. ECF subfamily.</text>
</comment>
<dbReference type="Pfam" id="PF08281">
    <property type="entry name" value="Sigma70_r4_2"/>
    <property type="match status" value="1"/>
</dbReference>
<evidence type="ECO:0000256" key="1">
    <source>
        <dbReference type="ARBA" id="ARBA00010641"/>
    </source>
</evidence>
<dbReference type="InterPro" id="IPR039425">
    <property type="entry name" value="RNA_pol_sigma-70-like"/>
</dbReference>
<evidence type="ECO:0000256" key="2">
    <source>
        <dbReference type="ARBA" id="ARBA00023015"/>
    </source>
</evidence>
<dbReference type="InterPro" id="IPR013249">
    <property type="entry name" value="RNA_pol_sigma70_r4_t2"/>
</dbReference>
<dbReference type="InterPro" id="IPR014284">
    <property type="entry name" value="RNA_pol_sigma-70_dom"/>
</dbReference>
<evidence type="ECO:0000256" key="4">
    <source>
        <dbReference type="ARBA" id="ARBA00023163"/>
    </source>
</evidence>
<dbReference type="GO" id="GO:0016987">
    <property type="term" value="F:sigma factor activity"/>
    <property type="evidence" value="ECO:0007669"/>
    <property type="project" value="UniProtKB-KW"/>
</dbReference>
<dbReference type="InterPro" id="IPR013325">
    <property type="entry name" value="RNA_pol_sigma_r2"/>
</dbReference>
<comment type="caution">
    <text evidence="8">The sequence shown here is derived from an EMBL/GenBank/DDBJ whole genome shotgun (WGS) entry which is preliminary data.</text>
</comment>
<proteinExistence type="inferred from homology"/>
<evidence type="ECO:0000313" key="9">
    <source>
        <dbReference type="Proteomes" id="UP000659388"/>
    </source>
</evidence>
<dbReference type="SUPFAM" id="SSF88659">
    <property type="entry name" value="Sigma3 and sigma4 domains of RNA polymerase sigma factors"/>
    <property type="match status" value="1"/>
</dbReference>
<dbReference type="Gene3D" id="1.10.1740.10">
    <property type="match status" value="1"/>
</dbReference>
<dbReference type="InterPro" id="IPR036388">
    <property type="entry name" value="WH-like_DNA-bd_sf"/>
</dbReference>
<dbReference type="PANTHER" id="PTHR43133:SF46">
    <property type="entry name" value="RNA POLYMERASE SIGMA-70 FACTOR ECF SUBFAMILY"/>
    <property type="match status" value="1"/>
</dbReference>
<protein>
    <submittedName>
        <fullName evidence="8">RNA polymerase sigma-70 factor</fullName>
    </submittedName>
</protein>
<dbReference type="Pfam" id="PF04542">
    <property type="entry name" value="Sigma70_r2"/>
    <property type="match status" value="1"/>
</dbReference>
<feature type="domain" description="RNA polymerase sigma factor 70 region 4 type 2" evidence="7">
    <location>
        <begin position="128"/>
        <end position="174"/>
    </location>
</feature>
<dbReference type="GO" id="GO:0006352">
    <property type="term" value="P:DNA-templated transcription initiation"/>
    <property type="evidence" value="ECO:0007669"/>
    <property type="project" value="InterPro"/>
</dbReference>
<dbReference type="InterPro" id="IPR013324">
    <property type="entry name" value="RNA_pol_sigma_r3/r4-like"/>
</dbReference>
<accession>A0A937FBN6</accession>
<dbReference type="SUPFAM" id="SSF88946">
    <property type="entry name" value="Sigma2 domain of RNA polymerase sigma factors"/>
    <property type="match status" value="1"/>
</dbReference>
<keyword evidence="9" id="KW-1185">Reference proteome</keyword>
<sequence length="184" mass="21500">MIFLETYSEKKLLKSLVKGKECAFKTLFNHYHKRIFGLARYMGMSVDDAECIVQEVFISIWEGRKKILVNKPFAPYIFTITKRIILKKIKRGTLETNYINNLRNQSPAFQHNTEEYIIFKDLLSHANSCIDNLSTSQKQVFMLSKNEGLSNKEIAKELNISIRTVENQLYRATKEIKQAINEQK</sequence>
<dbReference type="GO" id="GO:0003677">
    <property type="term" value="F:DNA binding"/>
    <property type="evidence" value="ECO:0007669"/>
    <property type="project" value="InterPro"/>
</dbReference>
<dbReference type="NCBIfam" id="TIGR02937">
    <property type="entry name" value="sigma70-ECF"/>
    <property type="match status" value="1"/>
</dbReference>
<dbReference type="CDD" id="cd06171">
    <property type="entry name" value="Sigma70_r4"/>
    <property type="match status" value="1"/>
</dbReference>
<dbReference type="RefSeq" id="WP_202245302.1">
    <property type="nucleotide sequence ID" value="NZ_JAESIY010000008.1"/>
</dbReference>
<dbReference type="InterPro" id="IPR014327">
    <property type="entry name" value="RNA_pol_sigma70_bacteroid"/>
</dbReference>
<keyword evidence="3" id="KW-0731">Sigma factor</keyword>
<evidence type="ECO:0000256" key="3">
    <source>
        <dbReference type="ARBA" id="ARBA00023082"/>
    </source>
</evidence>
<evidence type="ECO:0000259" key="7">
    <source>
        <dbReference type="Pfam" id="PF08281"/>
    </source>
</evidence>
<dbReference type="Gene3D" id="1.10.10.10">
    <property type="entry name" value="Winged helix-like DNA-binding domain superfamily/Winged helix DNA-binding domain"/>
    <property type="match status" value="1"/>
</dbReference>
<feature type="coiled-coil region" evidence="5">
    <location>
        <begin position="155"/>
        <end position="182"/>
    </location>
</feature>
<evidence type="ECO:0000256" key="5">
    <source>
        <dbReference type="SAM" id="Coils"/>
    </source>
</evidence>
<gene>
    <name evidence="8" type="ORF">JL102_15300</name>
</gene>
<evidence type="ECO:0000313" key="8">
    <source>
        <dbReference type="EMBL" id="MBL3657513.1"/>
    </source>
</evidence>
<dbReference type="AlphaFoldDB" id="A0A937FBN6"/>
<dbReference type="PANTHER" id="PTHR43133">
    <property type="entry name" value="RNA POLYMERASE ECF-TYPE SIGMA FACTO"/>
    <property type="match status" value="1"/>
</dbReference>
<dbReference type="NCBIfam" id="TIGR02985">
    <property type="entry name" value="Sig70_bacteroi1"/>
    <property type="match status" value="1"/>
</dbReference>
<keyword evidence="5" id="KW-0175">Coiled coil</keyword>
<organism evidence="8 9">
    <name type="scientific">Fulvivirga sediminis</name>
    <dbReference type="NCBI Taxonomy" id="2803949"/>
    <lineage>
        <taxon>Bacteria</taxon>
        <taxon>Pseudomonadati</taxon>
        <taxon>Bacteroidota</taxon>
        <taxon>Cytophagia</taxon>
        <taxon>Cytophagales</taxon>
        <taxon>Fulvivirgaceae</taxon>
        <taxon>Fulvivirga</taxon>
    </lineage>
</organism>
<evidence type="ECO:0000259" key="6">
    <source>
        <dbReference type="Pfam" id="PF04542"/>
    </source>
</evidence>
<keyword evidence="4" id="KW-0804">Transcription</keyword>
<name>A0A937FBN6_9BACT</name>